<dbReference type="PROSITE" id="PS50297">
    <property type="entry name" value="ANK_REP_REGION"/>
    <property type="match status" value="3"/>
</dbReference>
<protein>
    <submittedName>
        <fullName evidence="2">Ankyrin repeat-containing domain protein</fullName>
    </submittedName>
</protein>
<dbReference type="PRINTS" id="PR01415">
    <property type="entry name" value="ANKYRIN"/>
</dbReference>
<organism evidence="2 3">
    <name type="scientific">Sphaerosporella brunnea</name>
    <dbReference type="NCBI Taxonomy" id="1250544"/>
    <lineage>
        <taxon>Eukaryota</taxon>
        <taxon>Fungi</taxon>
        <taxon>Dikarya</taxon>
        <taxon>Ascomycota</taxon>
        <taxon>Pezizomycotina</taxon>
        <taxon>Pezizomycetes</taxon>
        <taxon>Pezizales</taxon>
        <taxon>Pyronemataceae</taxon>
        <taxon>Sphaerosporella</taxon>
    </lineage>
</organism>
<evidence type="ECO:0000313" key="3">
    <source>
        <dbReference type="Proteomes" id="UP000326924"/>
    </source>
</evidence>
<feature type="repeat" description="ANK" evidence="1">
    <location>
        <begin position="280"/>
        <end position="312"/>
    </location>
</feature>
<dbReference type="Proteomes" id="UP000326924">
    <property type="component" value="Unassembled WGS sequence"/>
</dbReference>
<proteinExistence type="predicted"/>
<keyword evidence="3" id="KW-1185">Reference proteome</keyword>
<keyword evidence="1" id="KW-0040">ANK repeat</keyword>
<dbReference type="PANTHER" id="PTHR24118:SF100">
    <property type="entry name" value="FYVE-TYPE DOMAIN-CONTAINING PROTEIN"/>
    <property type="match status" value="1"/>
</dbReference>
<comment type="caution">
    <text evidence="2">The sequence shown here is derived from an EMBL/GenBank/DDBJ whole genome shotgun (WGS) entry which is preliminary data.</text>
</comment>
<dbReference type="OrthoDB" id="341259at2759"/>
<dbReference type="Gene3D" id="1.25.40.20">
    <property type="entry name" value="Ankyrin repeat-containing domain"/>
    <property type="match status" value="2"/>
</dbReference>
<dbReference type="PANTHER" id="PTHR24118">
    <property type="entry name" value="POTE ANKYRIN DOMAIN"/>
    <property type="match status" value="1"/>
</dbReference>
<evidence type="ECO:0000313" key="2">
    <source>
        <dbReference type="EMBL" id="KAA8894417.1"/>
    </source>
</evidence>
<name>A0A5J5EH39_9PEZI</name>
<dbReference type="InParanoid" id="A0A5J5EH39"/>
<reference evidence="2 3" key="1">
    <citation type="submission" date="2019-09" db="EMBL/GenBank/DDBJ databases">
        <title>Draft genome of the ectomycorrhizal ascomycete Sphaerosporella brunnea.</title>
        <authorList>
            <consortium name="DOE Joint Genome Institute"/>
            <person name="Benucci G.M."/>
            <person name="Marozzi G."/>
            <person name="Antonielli L."/>
            <person name="Sanchez S."/>
            <person name="Marco P."/>
            <person name="Wang X."/>
            <person name="Falini L.B."/>
            <person name="Barry K."/>
            <person name="Haridas S."/>
            <person name="Lipzen A."/>
            <person name="Labutti K."/>
            <person name="Grigoriev I.V."/>
            <person name="Murat C."/>
            <person name="Martin F."/>
            <person name="Albertini E."/>
            <person name="Donnini D."/>
            <person name="Bonito G."/>
        </authorList>
    </citation>
    <scope>NUCLEOTIDE SEQUENCE [LARGE SCALE GENOMIC DNA]</scope>
    <source>
        <strain evidence="2 3">Sb_GMNB300</strain>
    </source>
</reference>
<dbReference type="EMBL" id="VXIS01000341">
    <property type="protein sequence ID" value="KAA8894417.1"/>
    <property type="molecule type" value="Genomic_DNA"/>
</dbReference>
<gene>
    <name evidence="2" type="ORF">FN846DRAFT_786395</name>
</gene>
<dbReference type="InterPro" id="IPR002110">
    <property type="entry name" value="Ankyrin_rpt"/>
</dbReference>
<feature type="repeat" description="ANK" evidence="1">
    <location>
        <begin position="111"/>
        <end position="143"/>
    </location>
</feature>
<dbReference type="SUPFAM" id="SSF48403">
    <property type="entry name" value="Ankyrin repeat"/>
    <property type="match status" value="1"/>
</dbReference>
<dbReference type="PROSITE" id="PS50088">
    <property type="entry name" value="ANK_REPEAT"/>
    <property type="match status" value="4"/>
</dbReference>
<feature type="repeat" description="ANK" evidence="1">
    <location>
        <begin position="78"/>
        <end position="110"/>
    </location>
</feature>
<accession>A0A5J5EH39</accession>
<evidence type="ECO:0000256" key="1">
    <source>
        <dbReference type="PROSITE-ProRule" id="PRU00023"/>
    </source>
</evidence>
<feature type="repeat" description="ANK" evidence="1">
    <location>
        <begin position="145"/>
        <end position="178"/>
    </location>
</feature>
<dbReference type="InterPro" id="IPR036770">
    <property type="entry name" value="Ankyrin_rpt-contain_sf"/>
</dbReference>
<sequence>MLADNLPERDLNNLLRCSKHLHRLLNGYLYKVTVKNRGNNTLFWACVRGQPKVAQRLLALGVSAETSCEGGLRVGLHPLETPLLSAVLYAKADCVKILLDHGVNINAQGRSKLNPLELATKEGKIEIVRMLLKHGADISLGGAYRNFTPLHSAVFYKHGVAMLELLLDNNADPNALDDEQCTPLHLAPNKDIAEILIKRGASINVANRMDQTPLSIAIKAKDKDWVAMLLRYNKHIAGANVHHTDNQQSTALFSICLHGDQKTVRLLLDNRCNPSTRNRKGLTPVHIAAEEGWPKICKMLLEAGANVNAINYYRSTPLHRLTSIPKRRLRHLGNLERYQETIEVLIDFGANVNAVDRIGQTPLMKSAYHGYWRFVDRLVKEDDVDLTIKDRRGKKASELAKDGGFESRELINLTKTRVAEMVAAAGGAAEDS</sequence>
<dbReference type="AlphaFoldDB" id="A0A5J5EH39"/>
<dbReference type="Pfam" id="PF12796">
    <property type="entry name" value="Ank_2"/>
    <property type="match status" value="3"/>
</dbReference>
<dbReference type="SMART" id="SM00248">
    <property type="entry name" value="ANK"/>
    <property type="match status" value="10"/>
</dbReference>
<dbReference type="Pfam" id="PF13857">
    <property type="entry name" value="Ank_5"/>
    <property type="match status" value="1"/>
</dbReference>